<dbReference type="OrthoDB" id="5046242at2759"/>
<dbReference type="PRINTS" id="PR00757">
    <property type="entry name" value="AMINEOXDASEF"/>
</dbReference>
<protein>
    <recommendedName>
        <fullName evidence="6">Amine oxidase domain-containing protein</fullName>
    </recommendedName>
</protein>
<keyword evidence="8" id="KW-1185">Reference proteome</keyword>
<dbReference type="InterPro" id="IPR001613">
    <property type="entry name" value="Flavin_amine_oxidase"/>
</dbReference>
<evidence type="ECO:0000256" key="5">
    <source>
        <dbReference type="PIRSR" id="PIRSR601613-1"/>
    </source>
</evidence>
<evidence type="ECO:0000256" key="2">
    <source>
        <dbReference type="ARBA" id="ARBA00004723"/>
    </source>
</evidence>
<feature type="binding site" evidence="5">
    <location>
        <position position="213"/>
    </location>
    <ligand>
        <name>FAD</name>
        <dbReference type="ChEBI" id="CHEBI:57692"/>
    </ligand>
</feature>
<feature type="binding site" evidence="5">
    <location>
        <position position="324"/>
    </location>
    <ligand>
        <name>substrate</name>
    </ligand>
</feature>
<dbReference type="GO" id="GO:0046592">
    <property type="term" value="F:polyamine oxidase activity"/>
    <property type="evidence" value="ECO:0007669"/>
    <property type="project" value="UniProtKB-ARBA"/>
</dbReference>
<feature type="binding site" evidence="5">
    <location>
        <position position="15"/>
    </location>
    <ligand>
        <name>FAD</name>
        <dbReference type="ChEBI" id="CHEBI:57692"/>
    </ligand>
</feature>
<comment type="cofactor">
    <cofactor evidence="1">
        <name>FAD</name>
        <dbReference type="ChEBI" id="CHEBI:57692"/>
    </cofactor>
</comment>
<organism evidence="7 8">
    <name type="scientific">Edaphochlamys debaryana</name>
    <dbReference type="NCBI Taxonomy" id="47281"/>
    <lineage>
        <taxon>Eukaryota</taxon>
        <taxon>Viridiplantae</taxon>
        <taxon>Chlorophyta</taxon>
        <taxon>core chlorophytes</taxon>
        <taxon>Chlorophyceae</taxon>
        <taxon>CS clade</taxon>
        <taxon>Chlamydomonadales</taxon>
        <taxon>Chlamydomonadales incertae sedis</taxon>
        <taxon>Edaphochlamys</taxon>
    </lineage>
</organism>
<feature type="binding site" evidence="5">
    <location>
        <begin position="34"/>
        <end position="35"/>
    </location>
    <ligand>
        <name>FAD</name>
        <dbReference type="ChEBI" id="CHEBI:57692"/>
    </ligand>
</feature>
<evidence type="ECO:0000256" key="1">
    <source>
        <dbReference type="ARBA" id="ARBA00001974"/>
    </source>
</evidence>
<comment type="pathway">
    <text evidence="2">Amine and polyamine degradation; spermine degradation.</text>
</comment>
<evidence type="ECO:0000256" key="4">
    <source>
        <dbReference type="ARBA" id="ARBA00023002"/>
    </source>
</evidence>
<dbReference type="EMBL" id="JAEHOE010000065">
    <property type="protein sequence ID" value="KAG2490106.1"/>
    <property type="molecule type" value="Genomic_DNA"/>
</dbReference>
<feature type="domain" description="Amine oxidase" evidence="6">
    <location>
        <begin position="14"/>
        <end position="435"/>
    </location>
</feature>
<dbReference type="InterPro" id="IPR036188">
    <property type="entry name" value="FAD/NAD-bd_sf"/>
</dbReference>
<dbReference type="SUPFAM" id="SSF51905">
    <property type="entry name" value="FAD/NAD(P)-binding domain"/>
    <property type="match status" value="1"/>
</dbReference>
<dbReference type="InterPro" id="IPR002937">
    <property type="entry name" value="Amino_oxidase"/>
</dbReference>
<evidence type="ECO:0000313" key="7">
    <source>
        <dbReference type="EMBL" id="KAG2490106.1"/>
    </source>
</evidence>
<proteinExistence type="inferred from homology"/>
<dbReference type="Proteomes" id="UP000612055">
    <property type="component" value="Unassembled WGS sequence"/>
</dbReference>
<name>A0A836BUZ8_9CHLO</name>
<dbReference type="InterPro" id="IPR050281">
    <property type="entry name" value="Flavin_monoamine_oxidase"/>
</dbReference>
<dbReference type="Pfam" id="PF01593">
    <property type="entry name" value="Amino_oxidase"/>
    <property type="match status" value="1"/>
</dbReference>
<dbReference type="Gene3D" id="3.50.50.60">
    <property type="entry name" value="FAD/NAD(P)-binding domain"/>
    <property type="match status" value="1"/>
</dbReference>
<reference evidence="7" key="1">
    <citation type="journal article" date="2020" name="bioRxiv">
        <title>Comparative genomics of Chlamydomonas.</title>
        <authorList>
            <person name="Craig R.J."/>
            <person name="Hasan A.R."/>
            <person name="Ness R.W."/>
            <person name="Keightley P.D."/>
        </authorList>
    </citation>
    <scope>NUCLEOTIDE SEQUENCE</scope>
    <source>
        <strain evidence="7">CCAP 11/70</strain>
    </source>
</reference>
<dbReference type="PANTHER" id="PTHR10742">
    <property type="entry name" value="FLAVIN MONOAMINE OXIDASE"/>
    <property type="match status" value="1"/>
</dbReference>
<comment type="similarity">
    <text evidence="3">Belongs to the flavin monoamine oxidase family.</text>
</comment>
<accession>A0A836BUZ8</accession>
<dbReference type="PANTHER" id="PTHR10742:SF418">
    <property type="entry name" value="AMINE OXIDASE DOMAIN-CONTAINING PROTEIN"/>
    <property type="match status" value="1"/>
</dbReference>
<evidence type="ECO:0000313" key="8">
    <source>
        <dbReference type="Proteomes" id="UP000612055"/>
    </source>
</evidence>
<dbReference type="GO" id="GO:0006598">
    <property type="term" value="P:polyamine catabolic process"/>
    <property type="evidence" value="ECO:0007669"/>
    <property type="project" value="UniProtKB-ARBA"/>
</dbReference>
<dbReference type="AlphaFoldDB" id="A0A836BUZ8"/>
<gene>
    <name evidence="7" type="ORF">HYH03_011412</name>
</gene>
<evidence type="ECO:0000256" key="3">
    <source>
        <dbReference type="ARBA" id="ARBA00005995"/>
    </source>
</evidence>
<sequence>MESFHSVAIVGAGISGLYAAHLLKGRFPDLVVLEAQDRIGGRIKQVHGLAPWPVEAGPEFIHGRNCEVVRYLETQMGATFEEKEWPEWWYFNKEAGGQGLLHDEQVDDEVDKVHDLFGDCGDEPFPPPGQDMSAAEWMKQKGCTKRQIAVADACYANDFACNLEHLGVREMIEENRRWDSGESYLIYDGSTGAMVNHMADRIGRDRIRLNWHVAGIEYGNNGAVVKCRDGRSVRCGAVLVTVPISLLQRNVIAFSPPLPAAKQTAIQRIKMGNALKIIINFSRKFWPDNMYDVVCPGSFIPEFWMLTKTPTDPTAATPYTVVGFLAGDRTQAVASMGDTEAQRRFLEQLDAIFGKPEDPHPASSSVVKGVVHDWAKEPYALGAYTYPSLGAELGDRAALGAPVGRLFFAGEHCNESINPCMQGAMQTAERAAELMVAALAAPLRSRL</sequence>
<evidence type="ECO:0000259" key="6">
    <source>
        <dbReference type="Pfam" id="PF01593"/>
    </source>
</evidence>
<comment type="caution">
    <text evidence="7">The sequence shown here is derived from an EMBL/GenBank/DDBJ whole genome shotgun (WGS) entry which is preliminary data.</text>
</comment>
<dbReference type="SUPFAM" id="SSF54373">
    <property type="entry name" value="FAD-linked reductases, C-terminal domain"/>
    <property type="match status" value="1"/>
</dbReference>
<keyword evidence="4" id="KW-0560">Oxidoreductase</keyword>